<dbReference type="InterPro" id="IPR009061">
    <property type="entry name" value="DNA-bd_dom_put_sf"/>
</dbReference>
<dbReference type="EMBL" id="FNDU01000002">
    <property type="protein sequence ID" value="SDH68273.1"/>
    <property type="molecule type" value="Genomic_DNA"/>
</dbReference>
<organism evidence="1 2">
    <name type="scientific">Alteribacillus bidgolensis</name>
    <dbReference type="NCBI Taxonomy" id="930129"/>
    <lineage>
        <taxon>Bacteria</taxon>
        <taxon>Bacillati</taxon>
        <taxon>Bacillota</taxon>
        <taxon>Bacilli</taxon>
        <taxon>Bacillales</taxon>
        <taxon>Bacillaceae</taxon>
        <taxon>Alteribacillus</taxon>
    </lineage>
</organism>
<protein>
    <submittedName>
        <fullName evidence="1">Uncharacterized protein</fullName>
    </submittedName>
</protein>
<dbReference type="AlphaFoldDB" id="A0A1G8EED4"/>
<dbReference type="Proteomes" id="UP000199017">
    <property type="component" value="Unassembled WGS sequence"/>
</dbReference>
<dbReference type="SUPFAM" id="SSF46955">
    <property type="entry name" value="Putative DNA-binding domain"/>
    <property type="match status" value="1"/>
</dbReference>
<dbReference type="Gene3D" id="1.10.1660.10">
    <property type="match status" value="1"/>
</dbReference>
<name>A0A1G8EED4_9BACI</name>
<gene>
    <name evidence="1" type="ORF">SAMN05216352_102191</name>
</gene>
<evidence type="ECO:0000313" key="2">
    <source>
        <dbReference type="Proteomes" id="UP000199017"/>
    </source>
</evidence>
<keyword evidence="2" id="KW-1185">Reference proteome</keyword>
<sequence length="82" mass="9947">MTPKRDKNNIRQYTEENKLWEEFLLNIKETGMSLIDLKRYKELWELGDEGTVELIGIFIDHRVNVMKKLETYQKLRPAEYKD</sequence>
<reference evidence="1 2" key="1">
    <citation type="submission" date="2016-10" db="EMBL/GenBank/DDBJ databases">
        <authorList>
            <person name="de Groot N.N."/>
        </authorList>
    </citation>
    <scope>NUCLEOTIDE SEQUENCE [LARGE SCALE GENOMIC DNA]</scope>
    <source>
        <strain evidence="2">P4B,CCM 7963,CECT 7998,DSM 25260,IBRC-M 10614,KCTC 13821</strain>
    </source>
</reference>
<evidence type="ECO:0000313" key="1">
    <source>
        <dbReference type="EMBL" id="SDH68273.1"/>
    </source>
</evidence>
<dbReference type="STRING" id="930129.SAMN05216352_102191"/>
<accession>A0A1G8EED4</accession>
<proteinExistence type="predicted"/>